<protein>
    <submittedName>
        <fullName evidence="5">DDB1-and CUL4-associated factor 6</fullName>
    </submittedName>
</protein>
<dbReference type="EMBL" id="GEEE01010888">
    <property type="protein sequence ID" value="JAP52337.1"/>
    <property type="molecule type" value="Transcribed_RNA"/>
</dbReference>
<proteinExistence type="predicted"/>
<name>A0A0X3PQU6_SCHSO</name>
<dbReference type="AlphaFoldDB" id="A0A0X3PQU6"/>
<keyword evidence="2" id="KW-0677">Repeat</keyword>
<sequence>MHECFNRYGYYCVSDRASFWKDQQRILNTLKPSNVYPSHNGCINSIKWDSSGNFILSGGDDRSIALTDVFAHKIVLQKQLRAKSNIFTVSFLPQFCNDQVFAGFRCGCIIRAYIERLVNEEPGGHLFFSHKMPVYDIIPLPDFPYCFLSLSHDRTVRFWDSRLPHHLGRNSQLCGRSCFSADINAATSKSFSLSALAPALRFDFPVTAGDVHPVDGSRAIAIASSDGFVRLFDLRRLFSSENMDGVEEMNSTSIAPYQVVRPLGLASQSHFRREIRLDYGPLFITSVQFEPPPTAPSPFALSQSRLFRSFRSSSTGRHLLVSHMYSPVFLFDLNTKEDQSDVLDPATVVDSYADREQSVHTEDPATDSSGPQEVSREPAEGFHPNVLMAMLLVGLMERRRAALMENHIEAEDPVVPVTSSPSSAPATITTSAADTEVPSAEDSSSGAETARSRPRPPNPGETFDEDASPFDFVSDETVKQVLSSIPRARQVASYPGQKSIRTVIKDSCFWGREYVLSGSECGNVLVWHRSDAQAVCAIKADEVVVNRLQPHPFLPCKFFLIFPPSPAFFLRNLPTDLVGSDQLLSIKLKARYSQLEDWPWMNCFKTIIVLLRCSTWRVI</sequence>
<dbReference type="SMART" id="SM00320">
    <property type="entry name" value="WD40"/>
    <property type="match status" value="4"/>
</dbReference>
<gene>
    <name evidence="5" type="primary">DCAF6</name>
    <name evidence="5" type="ORF">TR155816</name>
</gene>
<dbReference type="InterPro" id="IPR036322">
    <property type="entry name" value="WD40_repeat_dom_sf"/>
</dbReference>
<evidence type="ECO:0000256" key="2">
    <source>
        <dbReference type="ARBA" id="ARBA00022737"/>
    </source>
</evidence>
<dbReference type="GO" id="GO:0080008">
    <property type="term" value="C:Cul4-RING E3 ubiquitin ligase complex"/>
    <property type="evidence" value="ECO:0007669"/>
    <property type="project" value="TreeGrafter"/>
</dbReference>
<evidence type="ECO:0000313" key="5">
    <source>
        <dbReference type="EMBL" id="JAP52337.1"/>
    </source>
</evidence>
<evidence type="ECO:0000256" key="4">
    <source>
        <dbReference type="SAM" id="MobiDB-lite"/>
    </source>
</evidence>
<feature type="region of interest" description="Disordered" evidence="4">
    <location>
        <begin position="414"/>
        <end position="469"/>
    </location>
</feature>
<dbReference type="PANTHER" id="PTHR15574:SF39">
    <property type="entry name" value="DDB1- AND CUL4-ASSOCIATED FACTOR 6"/>
    <property type="match status" value="1"/>
</dbReference>
<feature type="region of interest" description="Disordered" evidence="4">
    <location>
        <begin position="354"/>
        <end position="381"/>
    </location>
</feature>
<dbReference type="Gene3D" id="2.130.10.10">
    <property type="entry name" value="YVTN repeat-like/Quinoprotein amine dehydrogenase"/>
    <property type="match status" value="1"/>
</dbReference>
<keyword evidence="1 3" id="KW-0853">WD repeat</keyword>
<evidence type="ECO:0000256" key="1">
    <source>
        <dbReference type="ARBA" id="ARBA00022574"/>
    </source>
</evidence>
<dbReference type="PROSITE" id="PS50082">
    <property type="entry name" value="WD_REPEATS_2"/>
    <property type="match status" value="1"/>
</dbReference>
<dbReference type="Pfam" id="PF00400">
    <property type="entry name" value="WD40"/>
    <property type="match status" value="2"/>
</dbReference>
<dbReference type="GO" id="GO:0005737">
    <property type="term" value="C:cytoplasm"/>
    <property type="evidence" value="ECO:0007669"/>
    <property type="project" value="TreeGrafter"/>
</dbReference>
<feature type="compositionally biased region" description="Low complexity" evidence="4">
    <location>
        <begin position="414"/>
        <end position="433"/>
    </location>
</feature>
<dbReference type="InterPro" id="IPR015943">
    <property type="entry name" value="WD40/YVTN_repeat-like_dom_sf"/>
</dbReference>
<feature type="compositionally biased region" description="Basic and acidic residues" evidence="4">
    <location>
        <begin position="354"/>
        <end position="363"/>
    </location>
</feature>
<dbReference type="InterPro" id="IPR045151">
    <property type="entry name" value="DCAF8"/>
</dbReference>
<dbReference type="InterPro" id="IPR001680">
    <property type="entry name" value="WD40_rpt"/>
</dbReference>
<feature type="repeat" description="WD" evidence="3">
    <location>
        <begin position="36"/>
        <end position="69"/>
    </location>
</feature>
<accession>A0A0X3PQU6</accession>
<dbReference type="PANTHER" id="PTHR15574">
    <property type="entry name" value="WD REPEAT DOMAIN-CONTAINING FAMILY"/>
    <property type="match status" value="1"/>
</dbReference>
<organism evidence="5">
    <name type="scientific">Schistocephalus solidus</name>
    <name type="common">Tapeworm</name>
    <dbReference type="NCBI Taxonomy" id="70667"/>
    <lineage>
        <taxon>Eukaryota</taxon>
        <taxon>Metazoa</taxon>
        <taxon>Spiralia</taxon>
        <taxon>Lophotrochozoa</taxon>
        <taxon>Platyhelminthes</taxon>
        <taxon>Cestoda</taxon>
        <taxon>Eucestoda</taxon>
        <taxon>Diphyllobothriidea</taxon>
        <taxon>Diphyllobothriidae</taxon>
        <taxon>Schistocephalus</taxon>
    </lineage>
</organism>
<dbReference type="GO" id="GO:0045944">
    <property type="term" value="P:positive regulation of transcription by RNA polymerase II"/>
    <property type="evidence" value="ECO:0007669"/>
    <property type="project" value="TreeGrafter"/>
</dbReference>
<evidence type="ECO:0000256" key="3">
    <source>
        <dbReference type="PROSITE-ProRule" id="PRU00221"/>
    </source>
</evidence>
<reference evidence="5" key="1">
    <citation type="submission" date="2016-01" db="EMBL/GenBank/DDBJ databases">
        <title>Reference transcriptome for the parasite Schistocephalus solidus: insights into the molecular evolution of parasitism.</title>
        <authorList>
            <person name="Hebert F.O."/>
            <person name="Grambauer S."/>
            <person name="Barber I."/>
            <person name="Landry C.R."/>
            <person name="Aubin-Horth N."/>
        </authorList>
    </citation>
    <scope>NUCLEOTIDE SEQUENCE</scope>
</reference>
<dbReference type="SUPFAM" id="SSF50978">
    <property type="entry name" value="WD40 repeat-like"/>
    <property type="match status" value="1"/>
</dbReference>